<keyword evidence="3" id="KW-1185">Reference proteome</keyword>
<dbReference type="KEGG" id="pcor:KS4_27910"/>
<evidence type="ECO:0000313" key="2">
    <source>
        <dbReference type="EMBL" id="QDU34717.1"/>
    </source>
</evidence>
<name>A0A517YWY9_9BACT</name>
<gene>
    <name evidence="2" type="ORF">KS4_27910</name>
</gene>
<evidence type="ECO:0000313" key="3">
    <source>
        <dbReference type="Proteomes" id="UP000317369"/>
    </source>
</evidence>
<evidence type="ECO:0000256" key="1">
    <source>
        <dbReference type="SAM" id="MobiDB-lite"/>
    </source>
</evidence>
<dbReference type="Proteomes" id="UP000317369">
    <property type="component" value="Chromosome"/>
</dbReference>
<feature type="region of interest" description="Disordered" evidence="1">
    <location>
        <begin position="29"/>
        <end position="72"/>
    </location>
</feature>
<accession>A0A517YWY9</accession>
<protein>
    <submittedName>
        <fullName evidence="2">Uncharacterized protein</fullName>
    </submittedName>
</protein>
<proteinExistence type="predicted"/>
<organism evidence="2 3">
    <name type="scientific">Poriferisphaera corsica</name>
    <dbReference type="NCBI Taxonomy" id="2528020"/>
    <lineage>
        <taxon>Bacteria</taxon>
        <taxon>Pseudomonadati</taxon>
        <taxon>Planctomycetota</taxon>
        <taxon>Phycisphaerae</taxon>
        <taxon>Phycisphaerales</taxon>
        <taxon>Phycisphaeraceae</taxon>
        <taxon>Poriferisphaera</taxon>
    </lineage>
</organism>
<dbReference type="AlphaFoldDB" id="A0A517YWY9"/>
<sequence length="72" mass="8145">MGFGILMLAVTALFLSGCRDPLFPKTGTRSPYQRYSELRGKDRGGYQQQDPTQPGKFERNLRQRLAPLGEVE</sequence>
<reference evidence="2 3" key="1">
    <citation type="submission" date="2019-02" db="EMBL/GenBank/DDBJ databases">
        <title>Deep-cultivation of Planctomycetes and their phenomic and genomic characterization uncovers novel biology.</title>
        <authorList>
            <person name="Wiegand S."/>
            <person name="Jogler M."/>
            <person name="Boedeker C."/>
            <person name="Pinto D."/>
            <person name="Vollmers J."/>
            <person name="Rivas-Marin E."/>
            <person name="Kohn T."/>
            <person name="Peeters S.H."/>
            <person name="Heuer A."/>
            <person name="Rast P."/>
            <person name="Oberbeckmann S."/>
            <person name="Bunk B."/>
            <person name="Jeske O."/>
            <person name="Meyerdierks A."/>
            <person name="Storesund J.E."/>
            <person name="Kallscheuer N."/>
            <person name="Luecker S."/>
            <person name="Lage O.M."/>
            <person name="Pohl T."/>
            <person name="Merkel B.J."/>
            <person name="Hornburger P."/>
            <person name="Mueller R.-W."/>
            <person name="Bruemmer F."/>
            <person name="Labrenz M."/>
            <person name="Spormann A.M."/>
            <person name="Op den Camp H."/>
            <person name="Overmann J."/>
            <person name="Amann R."/>
            <person name="Jetten M.S.M."/>
            <person name="Mascher T."/>
            <person name="Medema M.H."/>
            <person name="Devos D.P."/>
            <person name="Kaster A.-K."/>
            <person name="Ovreas L."/>
            <person name="Rohde M."/>
            <person name="Galperin M.Y."/>
            <person name="Jogler C."/>
        </authorList>
    </citation>
    <scope>NUCLEOTIDE SEQUENCE [LARGE SCALE GENOMIC DNA]</scope>
    <source>
        <strain evidence="2 3">KS4</strain>
    </source>
</reference>
<dbReference type="EMBL" id="CP036425">
    <property type="protein sequence ID" value="QDU34717.1"/>
    <property type="molecule type" value="Genomic_DNA"/>
</dbReference>